<dbReference type="AlphaFoldDB" id="A0A2Z4INI3"/>
<sequence length="77" mass="8891">MISIKIVFPTNPKIILNDKVKKIPDPGTQYMTDWDNIFQNESEFSKALEILEEDALEVDFIDYEESIPKVFLKPSNG</sequence>
<name>A0A2Z4INI3_9BACT</name>
<reference evidence="1 2" key="1">
    <citation type="submission" date="2018-06" db="EMBL/GenBank/DDBJ databases">
        <title>Echinicola strongylocentroti sp. nov., isolated from a sea urchin Strongylocentrotus intermedius.</title>
        <authorList>
            <person name="Bae S.S."/>
        </authorList>
    </citation>
    <scope>NUCLEOTIDE SEQUENCE [LARGE SCALE GENOMIC DNA]</scope>
    <source>
        <strain evidence="1 2">MEBiC08714</strain>
    </source>
</reference>
<evidence type="ECO:0000313" key="1">
    <source>
        <dbReference type="EMBL" id="AWW32455.1"/>
    </source>
</evidence>
<dbReference type="RefSeq" id="WP_112785828.1">
    <property type="nucleotide sequence ID" value="NZ_CP030041.1"/>
</dbReference>
<proteinExistence type="predicted"/>
<organism evidence="1 2">
    <name type="scientific">Echinicola strongylocentroti</name>
    <dbReference type="NCBI Taxonomy" id="1795355"/>
    <lineage>
        <taxon>Bacteria</taxon>
        <taxon>Pseudomonadati</taxon>
        <taxon>Bacteroidota</taxon>
        <taxon>Cytophagia</taxon>
        <taxon>Cytophagales</taxon>
        <taxon>Cyclobacteriaceae</taxon>
        <taxon>Echinicola</taxon>
    </lineage>
</organism>
<accession>A0A2Z4INI3</accession>
<dbReference type="KEGG" id="est:DN752_21170"/>
<gene>
    <name evidence="1" type="ORF">DN752_21170</name>
</gene>
<keyword evidence="2" id="KW-1185">Reference proteome</keyword>
<dbReference type="Proteomes" id="UP000248688">
    <property type="component" value="Chromosome"/>
</dbReference>
<protein>
    <submittedName>
        <fullName evidence="1">Uncharacterized protein</fullName>
    </submittedName>
</protein>
<evidence type="ECO:0000313" key="2">
    <source>
        <dbReference type="Proteomes" id="UP000248688"/>
    </source>
</evidence>
<dbReference type="EMBL" id="CP030041">
    <property type="protein sequence ID" value="AWW32455.1"/>
    <property type="molecule type" value="Genomic_DNA"/>
</dbReference>